<dbReference type="InterPro" id="IPR000531">
    <property type="entry name" value="Beta-barrel_TonB"/>
</dbReference>
<dbReference type="PROSITE" id="PS52016">
    <property type="entry name" value="TONB_DEPENDENT_REC_3"/>
    <property type="match status" value="1"/>
</dbReference>
<gene>
    <name evidence="12" type="ORF">METZ01_LOCUS160964</name>
</gene>
<evidence type="ECO:0000256" key="2">
    <source>
        <dbReference type="ARBA" id="ARBA00022448"/>
    </source>
</evidence>
<dbReference type="Gene3D" id="2.40.170.20">
    <property type="entry name" value="TonB-dependent receptor, beta-barrel domain"/>
    <property type="match status" value="2"/>
</dbReference>
<dbReference type="EMBL" id="UINC01027962">
    <property type="protein sequence ID" value="SVB08110.1"/>
    <property type="molecule type" value="Genomic_DNA"/>
</dbReference>
<feature type="non-terminal residue" evidence="12">
    <location>
        <position position="1"/>
    </location>
</feature>
<organism evidence="12">
    <name type="scientific">marine metagenome</name>
    <dbReference type="NCBI Taxonomy" id="408172"/>
    <lineage>
        <taxon>unclassified sequences</taxon>
        <taxon>metagenomes</taxon>
        <taxon>ecological metagenomes</taxon>
    </lineage>
</organism>
<evidence type="ECO:0000259" key="10">
    <source>
        <dbReference type="Pfam" id="PF00593"/>
    </source>
</evidence>
<accession>A0A382B2S6</accession>
<evidence type="ECO:0000256" key="4">
    <source>
        <dbReference type="ARBA" id="ARBA00022692"/>
    </source>
</evidence>
<evidence type="ECO:0000256" key="3">
    <source>
        <dbReference type="ARBA" id="ARBA00022496"/>
    </source>
</evidence>
<dbReference type="InterPro" id="IPR039426">
    <property type="entry name" value="TonB-dep_rcpt-like"/>
</dbReference>
<protein>
    <recommendedName>
        <fullName evidence="13">TonB-dependent receptor plug domain-containing protein</fullName>
    </recommendedName>
</protein>
<dbReference type="GO" id="GO:0006826">
    <property type="term" value="P:iron ion transport"/>
    <property type="evidence" value="ECO:0007669"/>
    <property type="project" value="UniProtKB-KW"/>
</dbReference>
<evidence type="ECO:0000256" key="5">
    <source>
        <dbReference type="ARBA" id="ARBA00023004"/>
    </source>
</evidence>
<keyword evidence="8" id="KW-0472">Membrane</keyword>
<evidence type="ECO:0000256" key="8">
    <source>
        <dbReference type="ARBA" id="ARBA00023136"/>
    </source>
</evidence>
<keyword evidence="7" id="KW-0798">TonB box</keyword>
<evidence type="ECO:0000259" key="11">
    <source>
        <dbReference type="Pfam" id="PF07715"/>
    </source>
</evidence>
<comment type="subcellular location">
    <subcellularLocation>
        <location evidence="1">Cell outer membrane</location>
        <topology evidence="1">Multi-pass membrane protein</topology>
    </subcellularLocation>
</comment>
<dbReference type="InterPro" id="IPR036942">
    <property type="entry name" value="Beta-barrel_TonB_sf"/>
</dbReference>
<sequence length="734" mass="79516">ISVNVITSQMMDRMGIKDLQDVTKLDPSLVFDRGFAPDDIRVVVRGIDNGRGRPVVATVIDGVDISSEALATAGASQLISPRLIDIERIEIVKGPQIALYGRTAFAGAIQYVTKGASEEPEITASIDVAQDGFHEARFSSSAPVTDTLGIRFNALVWDFDGFHTNTVTGNKVGGGEGHSASILFDWNPTEKLSVRTRIDTVGDEYASPAQAFVPYNTLRAVPADASWCNGGWVHDASCNGYAQALEMVMASKPSDGYIASGLYPFASPWYPLKPACPFPGCPIIPDADKVGFGSNGNQIDLETGTIYGGRFDDMEHWAIVGAIPDGDTLFVTQDINVAHPGNNKGSDMFGSKKEGERLQINLAYDLGVGTFSSITHAADMWVAQQYDIDKQSLDHFNQEWDVNGPVKLFSQEFRLQTESDGPFNMAVGALYWHEKKTQTSTGMSVRGMGERCFVSVLRDADTGDILSLTDLGPAYWQGPCGHTDINIREFQHDTYAARPPDDMIRDTVSSSLYSLIDYEFNDRLTMTFELRWVDEKEDLTASASQGLADGGATNSGASSVSLCGSHIRCDATGGAPGPGAPLLYLPVVVGCDTMTTTYTPGVGLVSEPCSWWAATPTRFAPTTRQEPLTFTIADNYVTPKILLRYSVSDNVMIYGSYAEAKKPGGFSTLGTGAFGFDPDGDGKPTETIYSPEAMKVTELGWKSMLQDGRLRLNGAVFFEDYTDKQTQVQKVFNG</sequence>
<dbReference type="PANTHER" id="PTHR32552">
    <property type="entry name" value="FERRICHROME IRON RECEPTOR-RELATED"/>
    <property type="match status" value="1"/>
</dbReference>
<proteinExistence type="predicted"/>
<evidence type="ECO:0000256" key="7">
    <source>
        <dbReference type="ARBA" id="ARBA00023077"/>
    </source>
</evidence>
<dbReference type="AlphaFoldDB" id="A0A382B2S6"/>
<evidence type="ECO:0000313" key="12">
    <source>
        <dbReference type="EMBL" id="SVB08110.1"/>
    </source>
</evidence>
<dbReference type="InterPro" id="IPR012910">
    <property type="entry name" value="Plug_dom"/>
</dbReference>
<keyword evidence="4" id="KW-0812">Transmembrane</keyword>
<feature type="domain" description="TonB-dependent receptor-like beta-barrel" evidence="10">
    <location>
        <begin position="342"/>
        <end position="729"/>
    </location>
</feature>
<dbReference type="PANTHER" id="PTHR32552:SF81">
    <property type="entry name" value="TONB-DEPENDENT OUTER MEMBRANE RECEPTOR"/>
    <property type="match status" value="1"/>
</dbReference>
<dbReference type="Pfam" id="PF07715">
    <property type="entry name" value="Plug"/>
    <property type="match status" value="1"/>
</dbReference>
<dbReference type="Pfam" id="PF00593">
    <property type="entry name" value="TonB_dep_Rec_b-barrel"/>
    <property type="match status" value="1"/>
</dbReference>
<feature type="non-terminal residue" evidence="12">
    <location>
        <position position="734"/>
    </location>
</feature>
<evidence type="ECO:0008006" key="13">
    <source>
        <dbReference type="Google" id="ProtNLM"/>
    </source>
</evidence>
<keyword evidence="9" id="KW-0998">Cell outer membrane</keyword>
<reference evidence="12" key="1">
    <citation type="submission" date="2018-05" db="EMBL/GenBank/DDBJ databases">
        <authorList>
            <person name="Lanie J.A."/>
            <person name="Ng W.-L."/>
            <person name="Kazmierczak K.M."/>
            <person name="Andrzejewski T.M."/>
            <person name="Davidsen T.M."/>
            <person name="Wayne K.J."/>
            <person name="Tettelin H."/>
            <person name="Glass J.I."/>
            <person name="Rusch D."/>
            <person name="Podicherti R."/>
            <person name="Tsui H.-C.T."/>
            <person name="Winkler M.E."/>
        </authorList>
    </citation>
    <scope>NUCLEOTIDE SEQUENCE</scope>
</reference>
<evidence type="ECO:0000256" key="6">
    <source>
        <dbReference type="ARBA" id="ARBA00023065"/>
    </source>
</evidence>
<dbReference type="SUPFAM" id="SSF56935">
    <property type="entry name" value="Porins"/>
    <property type="match status" value="1"/>
</dbReference>
<keyword evidence="3" id="KW-0410">Iron transport</keyword>
<name>A0A382B2S6_9ZZZZ</name>
<feature type="domain" description="TonB-dependent receptor plug" evidence="11">
    <location>
        <begin position="2"/>
        <end position="108"/>
    </location>
</feature>
<evidence type="ECO:0000256" key="1">
    <source>
        <dbReference type="ARBA" id="ARBA00004571"/>
    </source>
</evidence>
<keyword evidence="5" id="KW-0408">Iron</keyword>
<evidence type="ECO:0000256" key="9">
    <source>
        <dbReference type="ARBA" id="ARBA00023237"/>
    </source>
</evidence>
<dbReference type="GO" id="GO:0009279">
    <property type="term" value="C:cell outer membrane"/>
    <property type="evidence" value="ECO:0007669"/>
    <property type="project" value="UniProtKB-SubCell"/>
</dbReference>
<keyword evidence="2" id="KW-0813">Transport</keyword>
<keyword evidence="6" id="KW-0406">Ion transport</keyword>